<reference evidence="6" key="1">
    <citation type="submission" date="2013-11" db="EMBL/GenBank/DDBJ databases">
        <title>Microbial diversity, functional groups and degradation webs in Northern and Southern Mediterranean and Red Sea marine crude oil polluted sites.</title>
        <authorList>
            <person name="Daffonchio D."/>
            <person name="Mapelli F."/>
            <person name="Ferrer M."/>
            <person name="Richter M."/>
            <person name="Cherif A."/>
            <person name="Malkawi H.I."/>
            <person name="Yakimov M.M."/>
            <person name="Abdel-Fattah Y.R."/>
            <person name="Blaghen M."/>
            <person name="Golyshin P.N."/>
            <person name="Kalogerakis N."/>
            <person name="Boon N."/>
            <person name="Magagnini M."/>
            <person name="Fava F."/>
        </authorList>
    </citation>
    <scope>NUCLEOTIDE SEQUENCE</scope>
</reference>
<evidence type="ECO:0000256" key="3">
    <source>
        <dbReference type="ARBA" id="ARBA00022679"/>
    </source>
</evidence>
<dbReference type="InterPro" id="IPR004358">
    <property type="entry name" value="Sig_transdc_His_kin-like_C"/>
</dbReference>
<accession>A0A1B6NQT0</accession>
<name>A0A1B6NQT0_9ZZZZ</name>
<dbReference type="PANTHER" id="PTHR43047">
    <property type="entry name" value="TWO-COMPONENT HISTIDINE PROTEIN KINASE"/>
    <property type="match status" value="1"/>
</dbReference>
<dbReference type="PRINTS" id="PR00344">
    <property type="entry name" value="BCTRLSENSOR"/>
</dbReference>
<dbReference type="PANTHER" id="PTHR43047:SF72">
    <property type="entry name" value="OSMOSENSING HISTIDINE PROTEIN KINASE SLN1"/>
    <property type="match status" value="1"/>
</dbReference>
<dbReference type="Pfam" id="PF02518">
    <property type="entry name" value="HATPase_c"/>
    <property type="match status" value="1"/>
</dbReference>
<sequence length="67" mass="7407">ARLFQPFWRKESSAKNDGLGLGLFIASEIAKAHQGSLSVSSDFNGTEFTFRFPLTRVSSIPYDSVSH</sequence>
<proteinExistence type="predicted"/>
<dbReference type="EC" id="2.7.13.3" evidence="2"/>
<dbReference type="GO" id="GO:0005886">
    <property type="term" value="C:plasma membrane"/>
    <property type="evidence" value="ECO:0007669"/>
    <property type="project" value="TreeGrafter"/>
</dbReference>
<dbReference type="GO" id="GO:0009927">
    <property type="term" value="F:histidine phosphotransfer kinase activity"/>
    <property type="evidence" value="ECO:0007669"/>
    <property type="project" value="TreeGrafter"/>
</dbReference>
<dbReference type="InterPro" id="IPR005467">
    <property type="entry name" value="His_kinase_dom"/>
</dbReference>
<dbReference type="EMBL" id="AYSL01001539">
    <property type="protein sequence ID" value="KTF05825.1"/>
    <property type="molecule type" value="Genomic_DNA"/>
</dbReference>
<comment type="catalytic activity">
    <reaction evidence="1">
        <text>ATP + protein L-histidine = ADP + protein N-phospho-L-histidine.</text>
        <dbReference type="EC" id="2.7.13.3"/>
    </reaction>
</comment>
<feature type="non-terminal residue" evidence="6">
    <location>
        <position position="1"/>
    </location>
</feature>
<evidence type="ECO:0000259" key="5">
    <source>
        <dbReference type="PROSITE" id="PS50109"/>
    </source>
</evidence>
<dbReference type="InterPro" id="IPR003594">
    <property type="entry name" value="HATPase_dom"/>
</dbReference>
<dbReference type="SUPFAM" id="SSF55874">
    <property type="entry name" value="ATPase domain of HSP90 chaperone/DNA topoisomerase II/histidine kinase"/>
    <property type="match status" value="1"/>
</dbReference>
<keyword evidence="4 6" id="KW-0418">Kinase</keyword>
<evidence type="ECO:0000313" key="6">
    <source>
        <dbReference type="EMBL" id="KTF05825.1"/>
    </source>
</evidence>
<evidence type="ECO:0000256" key="2">
    <source>
        <dbReference type="ARBA" id="ARBA00012438"/>
    </source>
</evidence>
<protein>
    <recommendedName>
        <fullName evidence="2">histidine kinase</fullName>
        <ecNumber evidence="2">2.7.13.3</ecNumber>
    </recommendedName>
</protein>
<dbReference type="Gene3D" id="3.30.565.10">
    <property type="entry name" value="Histidine kinase-like ATPase, C-terminal domain"/>
    <property type="match status" value="1"/>
</dbReference>
<dbReference type="GO" id="GO:0000155">
    <property type="term" value="F:phosphorelay sensor kinase activity"/>
    <property type="evidence" value="ECO:0007669"/>
    <property type="project" value="TreeGrafter"/>
</dbReference>
<evidence type="ECO:0000256" key="4">
    <source>
        <dbReference type="ARBA" id="ARBA00022777"/>
    </source>
</evidence>
<comment type="caution">
    <text evidence="6">The sequence shown here is derived from an EMBL/GenBank/DDBJ whole genome shotgun (WGS) entry which is preliminary data.</text>
</comment>
<keyword evidence="3" id="KW-0808">Transferase</keyword>
<organism evidence="6">
    <name type="scientific">marine sediment metagenome</name>
    <dbReference type="NCBI Taxonomy" id="412755"/>
    <lineage>
        <taxon>unclassified sequences</taxon>
        <taxon>metagenomes</taxon>
        <taxon>ecological metagenomes</taxon>
    </lineage>
</organism>
<dbReference type="InterPro" id="IPR036890">
    <property type="entry name" value="HATPase_C_sf"/>
</dbReference>
<feature type="domain" description="Histidine kinase" evidence="5">
    <location>
        <begin position="1"/>
        <end position="56"/>
    </location>
</feature>
<gene>
    <name evidence="6" type="ORF">MGSAQ_002678</name>
</gene>
<dbReference type="AlphaFoldDB" id="A0A1B6NQT0"/>
<dbReference type="PROSITE" id="PS50109">
    <property type="entry name" value="HIS_KIN"/>
    <property type="match status" value="1"/>
</dbReference>
<evidence type="ECO:0000256" key="1">
    <source>
        <dbReference type="ARBA" id="ARBA00000085"/>
    </source>
</evidence>